<dbReference type="RefSeq" id="WP_129221346.1">
    <property type="nucleotide sequence ID" value="NZ_QYBC01000021.1"/>
</dbReference>
<dbReference type="AlphaFoldDB" id="A0A4Q2R6Y2"/>
<dbReference type="Proteomes" id="UP000289411">
    <property type="component" value="Unassembled WGS sequence"/>
</dbReference>
<evidence type="ECO:0000313" key="2">
    <source>
        <dbReference type="Proteomes" id="UP000289411"/>
    </source>
</evidence>
<gene>
    <name evidence="1" type="ORF">D3272_21915</name>
</gene>
<sequence length="70" mass="7696">MAGIDGELTDRTAAWRDVVATAARLICECDGRRWEALAPWEQDRYARVAALVEDTIARMRGGSSRAAAMN</sequence>
<organism evidence="1 2">
    <name type="scientific">Lichenibacterium ramalinae</name>
    <dbReference type="NCBI Taxonomy" id="2316527"/>
    <lineage>
        <taxon>Bacteria</taxon>
        <taxon>Pseudomonadati</taxon>
        <taxon>Pseudomonadota</taxon>
        <taxon>Alphaproteobacteria</taxon>
        <taxon>Hyphomicrobiales</taxon>
        <taxon>Lichenihabitantaceae</taxon>
        <taxon>Lichenibacterium</taxon>
    </lineage>
</organism>
<reference evidence="1 2" key="2">
    <citation type="submission" date="2019-02" db="EMBL/GenBank/DDBJ databases">
        <title>'Lichenibacterium ramalinii' gen. nov. sp. nov., 'Lichenibacterium minor' gen. nov. sp. nov.</title>
        <authorList>
            <person name="Pankratov T."/>
        </authorList>
    </citation>
    <scope>NUCLEOTIDE SEQUENCE [LARGE SCALE GENOMIC DNA]</scope>
    <source>
        <strain evidence="1 2">RmlP001</strain>
    </source>
</reference>
<reference evidence="1 2" key="1">
    <citation type="submission" date="2018-09" db="EMBL/GenBank/DDBJ databases">
        <authorList>
            <person name="Grouzdev D.S."/>
            <person name="Krutkina M.S."/>
        </authorList>
    </citation>
    <scope>NUCLEOTIDE SEQUENCE [LARGE SCALE GENOMIC DNA]</scope>
    <source>
        <strain evidence="1 2">RmlP001</strain>
    </source>
</reference>
<evidence type="ECO:0000313" key="1">
    <source>
        <dbReference type="EMBL" id="RYB02335.1"/>
    </source>
</evidence>
<protein>
    <submittedName>
        <fullName evidence="1">Uncharacterized protein</fullName>
    </submittedName>
</protein>
<comment type="caution">
    <text evidence="1">The sequence shown here is derived from an EMBL/GenBank/DDBJ whole genome shotgun (WGS) entry which is preliminary data.</text>
</comment>
<name>A0A4Q2R6Y2_9HYPH</name>
<dbReference type="EMBL" id="QYBC01000021">
    <property type="protein sequence ID" value="RYB02335.1"/>
    <property type="molecule type" value="Genomic_DNA"/>
</dbReference>
<accession>A0A4Q2R6Y2</accession>
<keyword evidence="2" id="KW-1185">Reference proteome</keyword>
<proteinExistence type="predicted"/>